<dbReference type="EMBL" id="CP049886">
    <property type="protein sequence ID" value="QIL45648.1"/>
    <property type="molecule type" value="Genomic_DNA"/>
</dbReference>
<keyword evidence="7" id="KW-0479">Metal-binding</keyword>
<evidence type="ECO:0000256" key="6">
    <source>
        <dbReference type="ARBA" id="ARBA00023136"/>
    </source>
</evidence>
<keyword evidence="6 8" id="KW-0472">Membrane</keyword>
<dbReference type="GO" id="GO:0009103">
    <property type="term" value="P:lipopolysaccharide biosynthetic process"/>
    <property type="evidence" value="ECO:0007669"/>
    <property type="project" value="TreeGrafter"/>
</dbReference>
<feature type="transmembrane region" description="Helical" evidence="8">
    <location>
        <begin position="46"/>
        <end position="68"/>
    </location>
</feature>
<dbReference type="PANTHER" id="PTHR22926:SF3">
    <property type="entry name" value="UNDECAPRENYL-PHOSPHATE ALPHA-N-ACETYLGLUCOSAMINYL 1-PHOSPHATE TRANSFERASE"/>
    <property type="match status" value="1"/>
</dbReference>
<comment type="subcellular location">
    <subcellularLocation>
        <location evidence="1">Cell membrane</location>
        <topology evidence="1">Multi-pass membrane protein</topology>
    </subcellularLocation>
</comment>
<dbReference type="GO" id="GO:0016780">
    <property type="term" value="F:phosphotransferase activity, for other substituted phosphate groups"/>
    <property type="evidence" value="ECO:0007669"/>
    <property type="project" value="InterPro"/>
</dbReference>
<evidence type="ECO:0000313" key="10">
    <source>
        <dbReference type="Proteomes" id="UP000500890"/>
    </source>
</evidence>
<keyword evidence="4 8" id="KW-0812">Transmembrane</keyword>
<feature type="transmembrane region" description="Helical" evidence="8">
    <location>
        <begin position="6"/>
        <end position="25"/>
    </location>
</feature>
<dbReference type="PANTHER" id="PTHR22926">
    <property type="entry name" value="PHOSPHO-N-ACETYLMURAMOYL-PENTAPEPTIDE-TRANSFERASE"/>
    <property type="match status" value="1"/>
</dbReference>
<feature type="transmembrane region" description="Helical" evidence="8">
    <location>
        <begin position="217"/>
        <end position="236"/>
    </location>
</feature>
<evidence type="ECO:0000313" key="9">
    <source>
        <dbReference type="EMBL" id="QIL45648.1"/>
    </source>
</evidence>
<keyword evidence="7" id="KW-0460">Magnesium</keyword>
<dbReference type="InterPro" id="IPR000715">
    <property type="entry name" value="Glycosyl_transferase_4"/>
</dbReference>
<comment type="cofactor">
    <cofactor evidence="7">
        <name>Mg(2+)</name>
        <dbReference type="ChEBI" id="CHEBI:18420"/>
    </cofactor>
</comment>
<feature type="transmembrane region" description="Helical" evidence="8">
    <location>
        <begin position="296"/>
        <end position="318"/>
    </location>
</feature>
<evidence type="ECO:0000256" key="4">
    <source>
        <dbReference type="ARBA" id="ARBA00022692"/>
    </source>
</evidence>
<evidence type="ECO:0000256" key="8">
    <source>
        <dbReference type="SAM" id="Phobius"/>
    </source>
</evidence>
<feature type="binding site" evidence="7">
    <location>
        <position position="221"/>
    </location>
    <ligand>
        <name>Mg(2+)</name>
        <dbReference type="ChEBI" id="CHEBI:18420"/>
    </ligand>
</feature>
<proteinExistence type="predicted"/>
<evidence type="ECO:0000256" key="2">
    <source>
        <dbReference type="ARBA" id="ARBA00022475"/>
    </source>
</evidence>
<accession>A0A6G8AKR3</accession>
<dbReference type="RefSeq" id="WP_166006355.1">
    <property type="nucleotide sequence ID" value="NZ_CP049886.1"/>
</dbReference>
<name>A0A6G8AKR3_9ENTE</name>
<organism evidence="9 10">
    <name type="scientific">Vagococcus coleopterorum</name>
    <dbReference type="NCBI Taxonomy" id="2714946"/>
    <lineage>
        <taxon>Bacteria</taxon>
        <taxon>Bacillati</taxon>
        <taxon>Bacillota</taxon>
        <taxon>Bacilli</taxon>
        <taxon>Lactobacillales</taxon>
        <taxon>Enterococcaceae</taxon>
        <taxon>Vagococcus</taxon>
    </lineage>
</organism>
<feature type="transmembrane region" description="Helical" evidence="8">
    <location>
        <begin position="105"/>
        <end position="130"/>
    </location>
</feature>
<evidence type="ECO:0000256" key="1">
    <source>
        <dbReference type="ARBA" id="ARBA00004651"/>
    </source>
</evidence>
<keyword evidence="10" id="KW-1185">Reference proteome</keyword>
<keyword evidence="2" id="KW-1003">Cell membrane</keyword>
<protein>
    <submittedName>
        <fullName evidence="9">Undecaprenyl/decaprenyl-phosphate alpha-N-acetylglucosaminyl 1-phosphate transferase</fullName>
    </submittedName>
</protein>
<dbReference type="AlphaFoldDB" id="A0A6G8AKR3"/>
<dbReference type="KEGG" id="vah:G7081_00380"/>
<gene>
    <name evidence="9" type="ORF">G7081_00380</name>
</gene>
<feature type="transmembrane region" description="Helical" evidence="8">
    <location>
        <begin position="74"/>
        <end position="93"/>
    </location>
</feature>
<feature type="transmembrane region" description="Helical" evidence="8">
    <location>
        <begin position="242"/>
        <end position="266"/>
    </location>
</feature>
<dbReference type="GO" id="GO:0071555">
    <property type="term" value="P:cell wall organization"/>
    <property type="evidence" value="ECO:0007669"/>
    <property type="project" value="TreeGrafter"/>
</dbReference>
<keyword evidence="3 9" id="KW-0808">Transferase</keyword>
<evidence type="ECO:0000256" key="7">
    <source>
        <dbReference type="PIRSR" id="PIRSR600715-1"/>
    </source>
</evidence>
<dbReference type="GO" id="GO:0005886">
    <property type="term" value="C:plasma membrane"/>
    <property type="evidence" value="ECO:0007669"/>
    <property type="project" value="UniProtKB-SubCell"/>
</dbReference>
<dbReference type="InterPro" id="IPR018480">
    <property type="entry name" value="PNAcMuramoyl-5peptid_Trfase_CS"/>
</dbReference>
<dbReference type="CDD" id="cd06853">
    <property type="entry name" value="GT_WecA_like"/>
    <property type="match status" value="1"/>
</dbReference>
<evidence type="ECO:0000256" key="3">
    <source>
        <dbReference type="ARBA" id="ARBA00022679"/>
    </source>
</evidence>
<keyword evidence="5 8" id="KW-1133">Transmembrane helix</keyword>
<sequence length="384" mass="41650">MNEFLSVSIRLVLTGLLAFALTPLIKKLAFKINAVDQPNERRINKLPMPSAGGLAIFLTFVIATLFIFPDVIPFDFAWRLIVSSLAVVATGLLDDIFELSPRQKLVGITIGALLAFFVLGARIDIINLFSSTEIDFGFLSLPLTLLWIIALTNAINLIDGLDGLATGVSMIALAAIGIVGYIAAASGAVASQLPITIFVLIFCSAGFLPYNFNPAKIYLGDTGALFLGFMIAVLSLQGLKNATLVSLITPLIILGVPITDTVFAIIRRLLNKQPISTADQMHLHHRLLSLGFTHRGAVLMIYGLAILFSCIAIMYSFASTLANIFLIIALLFAVELFVELIGLSGSNRQPLINALKYVGNKAYRDKRVAEKKIEKIKNKVKKES</sequence>
<dbReference type="GO" id="GO:0044038">
    <property type="term" value="P:cell wall macromolecule biosynthetic process"/>
    <property type="evidence" value="ECO:0007669"/>
    <property type="project" value="TreeGrafter"/>
</dbReference>
<reference evidence="9 10" key="1">
    <citation type="submission" date="2020-03" db="EMBL/GenBank/DDBJ databases">
        <title>Vagococcus sp. nov., isolated from beetles.</title>
        <authorList>
            <person name="Hyun D.-W."/>
            <person name="Bae J.-W."/>
        </authorList>
    </citation>
    <scope>NUCLEOTIDE SEQUENCE [LARGE SCALE GENOMIC DNA]</scope>
    <source>
        <strain evidence="9 10">HDW17A</strain>
    </source>
</reference>
<dbReference type="GO" id="GO:0046872">
    <property type="term" value="F:metal ion binding"/>
    <property type="evidence" value="ECO:0007669"/>
    <property type="project" value="UniProtKB-KW"/>
</dbReference>
<dbReference type="PROSITE" id="PS01348">
    <property type="entry name" value="MRAY_2"/>
    <property type="match status" value="1"/>
</dbReference>
<feature type="transmembrane region" description="Helical" evidence="8">
    <location>
        <begin position="324"/>
        <end position="343"/>
    </location>
</feature>
<feature type="transmembrane region" description="Helical" evidence="8">
    <location>
        <begin position="189"/>
        <end position="210"/>
    </location>
</feature>
<feature type="binding site" evidence="7">
    <location>
        <position position="156"/>
    </location>
    <ligand>
        <name>Mg(2+)</name>
        <dbReference type="ChEBI" id="CHEBI:18420"/>
    </ligand>
</feature>
<evidence type="ECO:0000256" key="5">
    <source>
        <dbReference type="ARBA" id="ARBA00022989"/>
    </source>
</evidence>
<dbReference type="Pfam" id="PF00953">
    <property type="entry name" value="Glycos_transf_4"/>
    <property type="match status" value="1"/>
</dbReference>
<feature type="transmembrane region" description="Helical" evidence="8">
    <location>
        <begin position="136"/>
        <end position="157"/>
    </location>
</feature>
<feature type="transmembrane region" description="Helical" evidence="8">
    <location>
        <begin position="164"/>
        <end position="183"/>
    </location>
</feature>
<dbReference type="Proteomes" id="UP000500890">
    <property type="component" value="Chromosome"/>
</dbReference>